<evidence type="ECO:0000256" key="4">
    <source>
        <dbReference type="ARBA" id="ARBA00022679"/>
    </source>
</evidence>
<dbReference type="GO" id="GO:0005524">
    <property type="term" value="F:ATP binding"/>
    <property type="evidence" value="ECO:0007669"/>
    <property type="project" value="UniProtKB-KW"/>
</dbReference>
<dbReference type="EMBL" id="JAACAK010000002">
    <property type="protein sequence ID" value="NIR73643.1"/>
    <property type="molecule type" value="Genomic_DNA"/>
</dbReference>
<evidence type="ECO:0000256" key="9">
    <source>
        <dbReference type="ARBA" id="ARBA00023136"/>
    </source>
</evidence>
<dbReference type="PANTHER" id="PTHR42878:SF7">
    <property type="entry name" value="SENSOR HISTIDINE KINASE GLRK"/>
    <property type="match status" value="1"/>
</dbReference>
<dbReference type="Proteomes" id="UP000702544">
    <property type="component" value="Unassembled WGS sequence"/>
</dbReference>
<dbReference type="PANTHER" id="PTHR42878">
    <property type="entry name" value="TWO-COMPONENT HISTIDINE KINASE"/>
    <property type="match status" value="1"/>
</dbReference>
<dbReference type="InterPro" id="IPR003594">
    <property type="entry name" value="HATPase_dom"/>
</dbReference>
<evidence type="ECO:0000256" key="10">
    <source>
        <dbReference type="SAM" id="Phobius"/>
    </source>
</evidence>
<dbReference type="SMART" id="SM00387">
    <property type="entry name" value="HATPase_c"/>
    <property type="match status" value="1"/>
</dbReference>
<dbReference type="FunFam" id="1.10.287.130:FF:000001">
    <property type="entry name" value="Two-component sensor histidine kinase"/>
    <property type="match status" value="1"/>
</dbReference>
<reference evidence="12 13" key="1">
    <citation type="submission" date="2020-01" db="EMBL/GenBank/DDBJ databases">
        <title>Genomes assembled from Gulf of Kutch pelagic sediment metagenomes.</title>
        <authorList>
            <person name="Chandrashekar M."/>
            <person name="Mahajan M.S."/>
            <person name="Dave K.J."/>
            <person name="Vatsa P."/>
            <person name="Nathani N.M."/>
        </authorList>
    </citation>
    <scope>NUCLEOTIDE SEQUENCE [LARGE SCALE GENOMIC DNA]</scope>
    <source>
        <strain evidence="12">KS3-K002</strain>
    </source>
</reference>
<dbReference type="Pfam" id="PF00512">
    <property type="entry name" value="HisKA"/>
    <property type="match status" value="1"/>
</dbReference>
<dbReference type="GO" id="GO:0000156">
    <property type="term" value="F:phosphorelay response regulator activity"/>
    <property type="evidence" value="ECO:0007669"/>
    <property type="project" value="TreeGrafter"/>
</dbReference>
<keyword evidence="9 10" id="KW-0472">Membrane</keyword>
<proteinExistence type="predicted"/>
<keyword evidence="7" id="KW-0067">ATP-binding</keyword>
<protein>
    <recommendedName>
        <fullName evidence="2">histidine kinase</fullName>
        <ecNumber evidence="2">2.7.13.3</ecNumber>
    </recommendedName>
</protein>
<dbReference type="PROSITE" id="PS50109">
    <property type="entry name" value="HIS_KIN"/>
    <property type="match status" value="1"/>
</dbReference>
<keyword evidence="4" id="KW-0808">Transferase</keyword>
<accession>A0AAE4Z504</accession>
<dbReference type="GO" id="GO:0000155">
    <property type="term" value="F:phosphorelay sensor kinase activity"/>
    <property type="evidence" value="ECO:0007669"/>
    <property type="project" value="InterPro"/>
</dbReference>
<dbReference type="GO" id="GO:0030295">
    <property type="term" value="F:protein kinase activator activity"/>
    <property type="evidence" value="ECO:0007669"/>
    <property type="project" value="TreeGrafter"/>
</dbReference>
<feature type="transmembrane region" description="Helical" evidence="10">
    <location>
        <begin position="290"/>
        <end position="311"/>
    </location>
</feature>
<dbReference type="Pfam" id="PF02518">
    <property type="entry name" value="HATPase_c"/>
    <property type="match status" value="1"/>
</dbReference>
<comment type="catalytic activity">
    <reaction evidence="1">
        <text>ATP + protein L-histidine = ADP + protein N-phospho-L-histidine.</text>
        <dbReference type="EC" id="2.7.13.3"/>
    </reaction>
</comment>
<keyword evidence="8" id="KW-0902">Two-component regulatory system</keyword>
<dbReference type="InterPro" id="IPR004358">
    <property type="entry name" value="Sig_transdc_His_kin-like_C"/>
</dbReference>
<evidence type="ECO:0000256" key="6">
    <source>
        <dbReference type="ARBA" id="ARBA00022777"/>
    </source>
</evidence>
<name>A0AAE4Z504_9BACT</name>
<evidence type="ECO:0000256" key="1">
    <source>
        <dbReference type="ARBA" id="ARBA00000085"/>
    </source>
</evidence>
<dbReference type="InterPro" id="IPR005467">
    <property type="entry name" value="His_kinase_dom"/>
</dbReference>
<evidence type="ECO:0000256" key="3">
    <source>
        <dbReference type="ARBA" id="ARBA00022553"/>
    </source>
</evidence>
<dbReference type="InterPro" id="IPR050351">
    <property type="entry name" value="BphY/WalK/GraS-like"/>
</dbReference>
<dbReference type="SMART" id="SM00388">
    <property type="entry name" value="HisKA"/>
    <property type="match status" value="1"/>
</dbReference>
<dbReference type="Gene3D" id="3.30.565.10">
    <property type="entry name" value="Histidine kinase-like ATPase, C-terminal domain"/>
    <property type="match status" value="1"/>
</dbReference>
<keyword evidence="10" id="KW-1133">Transmembrane helix</keyword>
<dbReference type="InterPro" id="IPR003661">
    <property type="entry name" value="HisK_dim/P_dom"/>
</dbReference>
<dbReference type="GO" id="GO:0007234">
    <property type="term" value="P:osmosensory signaling via phosphorelay pathway"/>
    <property type="evidence" value="ECO:0007669"/>
    <property type="project" value="TreeGrafter"/>
</dbReference>
<evidence type="ECO:0000256" key="2">
    <source>
        <dbReference type="ARBA" id="ARBA00012438"/>
    </source>
</evidence>
<keyword evidence="5" id="KW-0547">Nucleotide-binding</keyword>
<evidence type="ECO:0000313" key="13">
    <source>
        <dbReference type="Proteomes" id="UP000702544"/>
    </source>
</evidence>
<dbReference type="EC" id="2.7.13.3" evidence="2"/>
<sequence length="558" mass="59310">MRFVRNGKAPGRPRGTLLIVFLTLSLALAAGLAYQAVDAARSHRQTAESVLRDYARIAAWEFSRRAEGALSGAIVPAFRYVRETPAPAPGAALPPPRIVAQAIADDTCGCGGLATPDFFFRLDLADGTLALTPGSEPVADEARLAGTLAEAAPQAAGVHSGHPYLLADAANTGADVVAWALLKDRTGTPRAIYGFGAGFGVFDEALERTCSDEPLLPASIAGDQPNDSLLYIRLIAPDDGTMYESPVRYPERFSADDTLGAWLGGLVARAAVRPEAAARLVIGGLPASRLPLILGLLLVAAGVGAASLLQIRRERELARLRDDFVSGVSHELRTPLAQIQMFAELLDDEKLRSEEERRRSTRILRQESRRLTHLIENVLRFSRSRRVPARLALSEVDLETFIADTVDLFRPLAEARDVEVATDGGADLSVQADPAVLRQMLINLLDNAVKYGPPGQKVTIGAERVNGTVRIRVSDEGPGVPAAERGRVWEPYRRLERDANGPVGGSGIGLAVVRELTLRHGGAVRVEEAPGGGASFVIDLPIEPAAEASGSVNGNGAG</sequence>
<dbReference type="FunFam" id="3.30.565.10:FF:000006">
    <property type="entry name" value="Sensor histidine kinase WalK"/>
    <property type="match status" value="1"/>
</dbReference>
<dbReference type="SUPFAM" id="SSF47384">
    <property type="entry name" value="Homodimeric domain of signal transducing histidine kinase"/>
    <property type="match status" value="1"/>
</dbReference>
<dbReference type="SUPFAM" id="SSF55874">
    <property type="entry name" value="ATPase domain of HSP90 chaperone/DNA topoisomerase II/histidine kinase"/>
    <property type="match status" value="1"/>
</dbReference>
<dbReference type="CDD" id="cd00075">
    <property type="entry name" value="HATPase"/>
    <property type="match status" value="1"/>
</dbReference>
<comment type="caution">
    <text evidence="12">The sequence shown here is derived from an EMBL/GenBank/DDBJ whole genome shotgun (WGS) entry which is preliminary data.</text>
</comment>
<dbReference type="InterPro" id="IPR036097">
    <property type="entry name" value="HisK_dim/P_sf"/>
</dbReference>
<evidence type="ECO:0000256" key="5">
    <source>
        <dbReference type="ARBA" id="ARBA00022741"/>
    </source>
</evidence>
<dbReference type="AlphaFoldDB" id="A0AAE4Z504"/>
<gene>
    <name evidence="12" type="ORF">GWO12_00785</name>
</gene>
<keyword evidence="10" id="KW-0812">Transmembrane</keyword>
<dbReference type="PRINTS" id="PR00344">
    <property type="entry name" value="BCTRLSENSOR"/>
</dbReference>
<keyword evidence="3" id="KW-0597">Phosphoprotein</keyword>
<evidence type="ECO:0000256" key="7">
    <source>
        <dbReference type="ARBA" id="ARBA00022840"/>
    </source>
</evidence>
<organism evidence="12 13">
    <name type="scientific">Candidatus Kutchimonas denitrificans</name>
    <dbReference type="NCBI Taxonomy" id="3056748"/>
    <lineage>
        <taxon>Bacteria</taxon>
        <taxon>Pseudomonadati</taxon>
        <taxon>Gemmatimonadota</taxon>
        <taxon>Gemmatimonadia</taxon>
        <taxon>Candidatus Palauibacterales</taxon>
        <taxon>Candidatus Palauibacteraceae</taxon>
        <taxon>Candidatus Kutchimonas</taxon>
    </lineage>
</organism>
<dbReference type="Gene3D" id="1.10.287.130">
    <property type="match status" value="1"/>
</dbReference>
<keyword evidence="6 12" id="KW-0418">Kinase</keyword>
<evidence type="ECO:0000313" key="12">
    <source>
        <dbReference type="EMBL" id="NIR73643.1"/>
    </source>
</evidence>
<dbReference type="InterPro" id="IPR036890">
    <property type="entry name" value="HATPase_C_sf"/>
</dbReference>
<evidence type="ECO:0000259" key="11">
    <source>
        <dbReference type="PROSITE" id="PS50109"/>
    </source>
</evidence>
<evidence type="ECO:0000256" key="8">
    <source>
        <dbReference type="ARBA" id="ARBA00023012"/>
    </source>
</evidence>
<dbReference type="CDD" id="cd00082">
    <property type="entry name" value="HisKA"/>
    <property type="match status" value="1"/>
</dbReference>
<feature type="domain" description="Histidine kinase" evidence="11">
    <location>
        <begin position="327"/>
        <end position="544"/>
    </location>
</feature>